<dbReference type="InterPro" id="IPR023031">
    <property type="entry name" value="OPRT"/>
</dbReference>
<comment type="caution">
    <text evidence="7">Lacks conserved residue(s) required for the propagation of feature annotation.</text>
</comment>
<dbReference type="HAMAP" id="MF_01208">
    <property type="entry name" value="PyrE"/>
    <property type="match status" value="1"/>
</dbReference>
<evidence type="ECO:0000256" key="3">
    <source>
        <dbReference type="ARBA" id="ARBA00022676"/>
    </source>
</evidence>
<keyword evidence="3 7" id="KW-0328">Glycosyltransferase</keyword>
<dbReference type="PANTHER" id="PTHR19278">
    <property type="entry name" value="OROTATE PHOSPHORIBOSYLTRANSFERASE"/>
    <property type="match status" value="1"/>
</dbReference>
<dbReference type="UniPathway" id="UPA00070">
    <property type="reaction ID" value="UER00119"/>
</dbReference>
<feature type="binding site" evidence="7">
    <location>
        <position position="121"/>
    </location>
    <ligand>
        <name>orotate</name>
        <dbReference type="ChEBI" id="CHEBI:30839"/>
    </ligand>
</feature>
<comment type="catalytic activity">
    <reaction evidence="7">
        <text>orotidine 5'-phosphate + diphosphate = orotate + 5-phospho-alpha-D-ribose 1-diphosphate</text>
        <dbReference type="Rhea" id="RHEA:10380"/>
        <dbReference type="ChEBI" id="CHEBI:30839"/>
        <dbReference type="ChEBI" id="CHEBI:33019"/>
        <dbReference type="ChEBI" id="CHEBI:57538"/>
        <dbReference type="ChEBI" id="CHEBI:58017"/>
        <dbReference type="EC" id="2.4.2.10"/>
    </reaction>
</comment>
<proteinExistence type="inferred from homology"/>
<dbReference type="PANTHER" id="PTHR19278:SF9">
    <property type="entry name" value="URIDINE 5'-MONOPHOSPHATE SYNTHASE"/>
    <property type="match status" value="1"/>
</dbReference>
<dbReference type="GO" id="GO:0019856">
    <property type="term" value="P:pyrimidine nucleobase biosynthetic process"/>
    <property type="evidence" value="ECO:0007669"/>
    <property type="project" value="InterPro"/>
</dbReference>
<comment type="subunit">
    <text evidence="7">Homodimer.</text>
</comment>
<name>A0A1E7QJF8_WOLPI</name>
<protein>
    <recommendedName>
        <fullName evidence="2 7">Orotate phosphoribosyltransferase</fullName>
        <shortName evidence="7">OPRT</shortName>
        <shortName evidence="7">OPRTase</shortName>
        <ecNumber evidence="2 7">2.4.2.10</ecNumber>
    </recommendedName>
</protein>
<dbReference type="OrthoDB" id="9783570at2"/>
<evidence type="ECO:0000256" key="6">
    <source>
        <dbReference type="ARBA" id="ARBA00022975"/>
    </source>
</evidence>
<feature type="binding site" evidence="7">
    <location>
        <position position="94"/>
    </location>
    <ligand>
        <name>5-phospho-alpha-D-ribose 1-diphosphate</name>
        <dbReference type="ChEBI" id="CHEBI:58017"/>
        <note>ligand shared between dimeric partners</note>
    </ligand>
</feature>
<keyword evidence="4 7" id="KW-0808">Transferase</keyword>
<evidence type="ECO:0000256" key="2">
    <source>
        <dbReference type="ARBA" id="ARBA00011971"/>
    </source>
</evidence>
<dbReference type="NCBIfam" id="TIGR01367">
    <property type="entry name" value="pyrE_Therm"/>
    <property type="match status" value="1"/>
</dbReference>
<dbReference type="SUPFAM" id="SSF53271">
    <property type="entry name" value="PRTase-like"/>
    <property type="match status" value="1"/>
</dbReference>
<comment type="cofactor">
    <cofactor evidence="7">
        <name>Mg(2+)</name>
        <dbReference type="ChEBI" id="CHEBI:18420"/>
    </cofactor>
</comment>
<dbReference type="GO" id="GO:0004588">
    <property type="term" value="F:orotate phosphoribosyltransferase activity"/>
    <property type="evidence" value="ECO:0007669"/>
    <property type="project" value="UniProtKB-UniRule"/>
</dbReference>
<dbReference type="Pfam" id="PF00156">
    <property type="entry name" value="Pribosyltran"/>
    <property type="match status" value="1"/>
</dbReference>
<evidence type="ECO:0000256" key="5">
    <source>
        <dbReference type="ARBA" id="ARBA00022842"/>
    </source>
</evidence>
<dbReference type="EC" id="2.4.2.10" evidence="2 7"/>
<sequence>MTLNLIIKELEESHAVLHGHFVLSSGLHSGTYIQCAKIFEYPERAVRLCTMLVDKIKSALHDKVDLILSPAIGGIIVGYEIGRQLNLRTMFCERVSGNFKLRRGFEIEQGNKILLVEDVITTGKSSLEAVKCAEAQGGHIVAEAALIQRKSKIKMPFPIIPLIELNINDYNETDVPDTLKKLPISKPGSREYLRGNT</sequence>
<evidence type="ECO:0000313" key="9">
    <source>
        <dbReference type="EMBL" id="OEY86600.1"/>
    </source>
</evidence>
<dbReference type="Gene3D" id="3.40.50.2020">
    <property type="match status" value="1"/>
</dbReference>
<dbReference type="EMBL" id="MJMG01000007">
    <property type="protein sequence ID" value="OEY86600.1"/>
    <property type="molecule type" value="Genomic_DNA"/>
</dbReference>
<organism evidence="9 10">
    <name type="scientific">Wolbachia pipientis</name>
    <dbReference type="NCBI Taxonomy" id="955"/>
    <lineage>
        <taxon>Bacteria</taxon>
        <taxon>Pseudomonadati</taxon>
        <taxon>Pseudomonadota</taxon>
        <taxon>Alphaproteobacteria</taxon>
        <taxon>Rickettsiales</taxon>
        <taxon>Anaplasmataceae</taxon>
        <taxon>Wolbachieae</taxon>
        <taxon>Wolbachia</taxon>
    </lineage>
</organism>
<feature type="domain" description="Phosphoribosyltransferase" evidence="8">
    <location>
        <begin position="48"/>
        <end position="156"/>
    </location>
</feature>
<keyword evidence="6 7" id="KW-0665">Pyrimidine biosynthesis</keyword>
<keyword evidence="5 7" id="KW-0460">Magnesium</keyword>
<comment type="function">
    <text evidence="7">Catalyzes the transfer of a ribosyl phosphate group from 5-phosphoribose 1-diphosphate to orotate, leading to the formation of orotidine monophosphate (OMP).</text>
</comment>
<dbReference type="Proteomes" id="UP000175679">
    <property type="component" value="Unassembled WGS sequence"/>
</dbReference>
<evidence type="ECO:0000259" key="8">
    <source>
        <dbReference type="Pfam" id="PF00156"/>
    </source>
</evidence>
<dbReference type="RefSeq" id="WP_070065080.1">
    <property type="nucleotide sequence ID" value="NZ_MJMG01000007.1"/>
</dbReference>
<evidence type="ECO:0000256" key="7">
    <source>
        <dbReference type="HAMAP-Rule" id="MF_01208"/>
    </source>
</evidence>
<comment type="caution">
    <text evidence="9">The sequence shown here is derived from an EMBL/GenBank/DDBJ whole genome shotgun (WGS) entry which is preliminary data.</text>
</comment>
<evidence type="ECO:0000256" key="4">
    <source>
        <dbReference type="ARBA" id="ARBA00022679"/>
    </source>
</evidence>
<gene>
    <name evidence="7" type="primary">pyrE</name>
    <name evidence="9" type="ORF">BIY23_02735</name>
</gene>
<dbReference type="InterPro" id="IPR006273">
    <property type="entry name" value="Orotate_PRibTrfase_bac"/>
</dbReference>
<dbReference type="CDD" id="cd06223">
    <property type="entry name" value="PRTases_typeI"/>
    <property type="match status" value="1"/>
</dbReference>
<keyword evidence="10" id="KW-1185">Reference proteome</keyword>
<dbReference type="GO" id="GO:0000287">
    <property type="term" value="F:magnesium ion binding"/>
    <property type="evidence" value="ECO:0007669"/>
    <property type="project" value="UniProtKB-UniRule"/>
</dbReference>
<dbReference type="InterPro" id="IPR029057">
    <property type="entry name" value="PRTase-like"/>
</dbReference>
<dbReference type="InterPro" id="IPR000836">
    <property type="entry name" value="PRTase_dom"/>
</dbReference>
<accession>A0A1E7QJF8</accession>
<evidence type="ECO:0000256" key="1">
    <source>
        <dbReference type="ARBA" id="ARBA00004889"/>
    </source>
</evidence>
<comment type="pathway">
    <text evidence="1 7">Pyrimidine metabolism; UMP biosynthesis via de novo pathway; UMP from orotate: step 1/2.</text>
</comment>
<evidence type="ECO:0000313" key="10">
    <source>
        <dbReference type="Proteomes" id="UP000175679"/>
    </source>
</evidence>
<reference evidence="9 10" key="1">
    <citation type="submission" date="2016-09" db="EMBL/GenBank/DDBJ databases">
        <title>Genomic evidence for plant-parasitic nematodes as the earliest Wolbachia hosts.</title>
        <authorList>
            <person name="Brown A.M."/>
            <person name="Wasala S.K."/>
            <person name="Howe D.K."/>
            <person name="Peetz A.B."/>
            <person name="Zasada I.A."/>
            <person name="Denver D.R."/>
        </authorList>
    </citation>
    <scope>NUCLEOTIDE SEQUENCE [LARGE SCALE GENOMIC DNA]</scope>
    <source>
        <strain evidence="10">wPpe</strain>
    </source>
</reference>
<dbReference type="AlphaFoldDB" id="A0A1E7QJF8"/>
<feature type="binding site" description="in other chain" evidence="7">
    <location>
        <begin position="117"/>
        <end position="125"/>
    </location>
    <ligand>
        <name>5-phospho-alpha-D-ribose 1-diphosphate</name>
        <dbReference type="ChEBI" id="CHEBI:58017"/>
        <note>ligand shared between dimeric partners</note>
    </ligand>
</feature>
<dbReference type="GO" id="GO:0044205">
    <property type="term" value="P:'de novo' UMP biosynthetic process"/>
    <property type="evidence" value="ECO:0007669"/>
    <property type="project" value="UniProtKB-UniRule"/>
</dbReference>
<comment type="similarity">
    <text evidence="7">Belongs to the purine/pyrimidine phosphoribosyltransferase family. PyrE subfamily.</text>
</comment>
<feature type="binding site" evidence="7">
    <location>
        <position position="149"/>
    </location>
    <ligand>
        <name>orotate</name>
        <dbReference type="ChEBI" id="CHEBI:30839"/>
    </ligand>
</feature>